<evidence type="ECO:0000256" key="2">
    <source>
        <dbReference type="SAM" id="MobiDB-lite"/>
    </source>
</evidence>
<dbReference type="Proteomes" id="UP001642540">
    <property type="component" value="Unassembled WGS sequence"/>
</dbReference>
<evidence type="ECO:0000256" key="1">
    <source>
        <dbReference type="PROSITE-ProRule" id="PRU00042"/>
    </source>
</evidence>
<feature type="region of interest" description="Disordered" evidence="2">
    <location>
        <begin position="622"/>
        <end position="647"/>
    </location>
</feature>
<organism evidence="4 5">
    <name type="scientific">Orchesella dallaii</name>
    <dbReference type="NCBI Taxonomy" id="48710"/>
    <lineage>
        <taxon>Eukaryota</taxon>
        <taxon>Metazoa</taxon>
        <taxon>Ecdysozoa</taxon>
        <taxon>Arthropoda</taxon>
        <taxon>Hexapoda</taxon>
        <taxon>Collembola</taxon>
        <taxon>Entomobryomorpha</taxon>
        <taxon>Entomobryoidea</taxon>
        <taxon>Orchesellidae</taxon>
        <taxon>Orchesellinae</taxon>
        <taxon>Orchesella</taxon>
    </lineage>
</organism>
<feature type="compositionally biased region" description="Low complexity" evidence="2">
    <location>
        <begin position="633"/>
        <end position="647"/>
    </location>
</feature>
<evidence type="ECO:0000313" key="5">
    <source>
        <dbReference type="Proteomes" id="UP001642540"/>
    </source>
</evidence>
<proteinExistence type="predicted"/>
<dbReference type="SMART" id="SM00355">
    <property type="entry name" value="ZnF_C2H2"/>
    <property type="match status" value="2"/>
</dbReference>
<protein>
    <recommendedName>
        <fullName evidence="3">C2H2-type domain-containing protein</fullName>
    </recommendedName>
</protein>
<keyword evidence="1" id="KW-0479">Metal-binding</keyword>
<gene>
    <name evidence="4" type="ORF">ODALV1_LOCUS27949</name>
</gene>
<keyword evidence="1" id="KW-0863">Zinc-finger</keyword>
<dbReference type="InterPro" id="IPR013087">
    <property type="entry name" value="Znf_C2H2_type"/>
</dbReference>
<dbReference type="InterPro" id="IPR036236">
    <property type="entry name" value="Znf_C2H2_sf"/>
</dbReference>
<evidence type="ECO:0000259" key="3">
    <source>
        <dbReference type="PROSITE" id="PS50157"/>
    </source>
</evidence>
<name>A0ABP1RZN6_9HEXA</name>
<feature type="region of interest" description="Disordered" evidence="2">
    <location>
        <begin position="538"/>
        <end position="558"/>
    </location>
</feature>
<feature type="domain" description="C2H2-type" evidence="3">
    <location>
        <begin position="597"/>
        <end position="626"/>
    </location>
</feature>
<accession>A0ABP1RZN6</accession>
<dbReference type="PROSITE" id="PS50157">
    <property type="entry name" value="ZINC_FINGER_C2H2_2"/>
    <property type="match status" value="1"/>
</dbReference>
<dbReference type="EMBL" id="CAXLJM020000129">
    <property type="protein sequence ID" value="CAL8139690.1"/>
    <property type="molecule type" value="Genomic_DNA"/>
</dbReference>
<keyword evidence="1" id="KW-0862">Zinc</keyword>
<sequence>MNMSHSSKTQSITLDSRGHCFLCLKKCTDTDYENNADTQDQQMERFCKLISRYLGMSYDFLKCEQNSSLKATPNRDDDFLNQRYDSFPQINISSSCTSCRKLVDKFCESYFQMKSLELQVEWQVRQLKSVLAFSKRAPNRQQIFVQQFQVGASGNDHDLGNIQRFRRKLLRKCSKKLSRTCPRIFLERQFKASSKINKRMTFSEKRLTEEAIKHVQIKSEEPEQNIVSTSTLEETSCINSESNDNVTCNQSSEAFQSQLSSDSIKIESPQDEESRTAPVEFFTPMVEITEPNTDQTSFIPDPLTEGHSAAVNPFYNIQTTEVTPVEAENRWPIPPTFGYSSSSIHSDPHSTNTQPCRSMCNGLYQHANSHVSCPYPNPTSDFCRASWPYSSTPCNRQPNHGINMIYQNENLNSWNSLPSFKFGCNRSLVPPITNDITPNFYFSNQDNTEPTVLAVNVTSRPLNAQHYNPPSQIRYNCPSYSGGSTFGSQQPLDIPVPSSNARDNQFPYYNQNQYSGYNKGTAPISSSSMASTFSTHLNSPPLIPANPKDYDVSKRTRKGLPSNSESFCKLCGVSVSNKLMSRHLLNEHGVKDISRPHRCEICNVYFKQKGKLIRHRKTMKHLNMQKTESMDLQQFTSETTEEQSNQE</sequence>
<evidence type="ECO:0000313" key="4">
    <source>
        <dbReference type="EMBL" id="CAL8139690.1"/>
    </source>
</evidence>
<dbReference type="PROSITE" id="PS00028">
    <property type="entry name" value="ZINC_FINGER_C2H2_1"/>
    <property type="match status" value="1"/>
</dbReference>
<keyword evidence="5" id="KW-1185">Reference proteome</keyword>
<comment type="caution">
    <text evidence="4">The sequence shown here is derived from an EMBL/GenBank/DDBJ whole genome shotgun (WGS) entry which is preliminary data.</text>
</comment>
<dbReference type="Gene3D" id="3.30.160.60">
    <property type="entry name" value="Classic Zinc Finger"/>
    <property type="match status" value="1"/>
</dbReference>
<dbReference type="SUPFAM" id="SSF57667">
    <property type="entry name" value="beta-beta-alpha zinc fingers"/>
    <property type="match status" value="1"/>
</dbReference>
<reference evidence="4 5" key="1">
    <citation type="submission" date="2024-08" db="EMBL/GenBank/DDBJ databases">
        <authorList>
            <person name="Cucini C."/>
            <person name="Frati F."/>
        </authorList>
    </citation>
    <scope>NUCLEOTIDE SEQUENCE [LARGE SCALE GENOMIC DNA]</scope>
</reference>